<dbReference type="Proteomes" id="UP000265703">
    <property type="component" value="Unassembled WGS sequence"/>
</dbReference>
<sequence length="185" mass="21021">MKNFANGGATQFVDSNVAYRQDADNGKETANTERSPLSNKDEQIKQDLQRNQIIDDYFTVTPPQREQNQPPRTPPHQIFSCGASSGAFIPFSNEGSNRQEFSDLDSTCSNFDHEKGSSQTIGQMQNDIENTYIQLSQENSQIVTEEIRKIIEKMEDIKYCLFDYNFSERNVMNPINKLSKSESAS</sequence>
<name>A0A397SPM5_9GLOM</name>
<protein>
    <submittedName>
        <fullName evidence="2">Uncharacterized protein</fullName>
    </submittedName>
</protein>
<organism evidence="2 3">
    <name type="scientific">Glomus cerebriforme</name>
    <dbReference type="NCBI Taxonomy" id="658196"/>
    <lineage>
        <taxon>Eukaryota</taxon>
        <taxon>Fungi</taxon>
        <taxon>Fungi incertae sedis</taxon>
        <taxon>Mucoromycota</taxon>
        <taxon>Glomeromycotina</taxon>
        <taxon>Glomeromycetes</taxon>
        <taxon>Glomerales</taxon>
        <taxon>Glomeraceae</taxon>
        <taxon>Glomus</taxon>
    </lineage>
</organism>
<keyword evidence="3" id="KW-1185">Reference proteome</keyword>
<gene>
    <name evidence="2" type="ORF">C1645_832039</name>
</gene>
<evidence type="ECO:0000313" key="3">
    <source>
        <dbReference type="Proteomes" id="UP000265703"/>
    </source>
</evidence>
<reference evidence="2 3" key="1">
    <citation type="submission" date="2018-06" db="EMBL/GenBank/DDBJ databases">
        <title>Comparative genomics reveals the genomic features of Rhizophagus irregularis, R. cerebriforme, R. diaphanum and Gigaspora rosea, and their symbiotic lifestyle signature.</title>
        <authorList>
            <person name="Morin E."/>
            <person name="San Clemente H."/>
            <person name="Chen E.C.H."/>
            <person name="De La Providencia I."/>
            <person name="Hainaut M."/>
            <person name="Kuo A."/>
            <person name="Kohler A."/>
            <person name="Murat C."/>
            <person name="Tang N."/>
            <person name="Roy S."/>
            <person name="Loubradou J."/>
            <person name="Henrissat B."/>
            <person name="Grigoriev I.V."/>
            <person name="Corradi N."/>
            <person name="Roux C."/>
            <person name="Martin F.M."/>
        </authorList>
    </citation>
    <scope>NUCLEOTIDE SEQUENCE [LARGE SCALE GENOMIC DNA]</scope>
    <source>
        <strain evidence="2 3">DAOM 227022</strain>
    </source>
</reference>
<accession>A0A397SPM5</accession>
<dbReference type="OrthoDB" id="2385156at2759"/>
<feature type="compositionally biased region" description="Basic and acidic residues" evidence="1">
    <location>
        <begin position="21"/>
        <end position="31"/>
    </location>
</feature>
<dbReference type="AlphaFoldDB" id="A0A397SPM5"/>
<evidence type="ECO:0000313" key="2">
    <source>
        <dbReference type="EMBL" id="RIA84584.1"/>
    </source>
</evidence>
<dbReference type="EMBL" id="QKYT01000482">
    <property type="protein sequence ID" value="RIA84584.1"/>
    <property type="molecule type" value="Genomic_DNA"/>
</dbReference>
<comment type="caution">
    <text evidence="2">The sequence shown here is derived from an EMBL/GenBank/DDBJ whole genome shotgun (WGS) entry which is preliminary data.</text>
</comment>
<proteinExistence type="predicted"/>
<evidence type="ECO:0000256" key="1">
    <source>
        <dbReference type="SAM" id="MobiDB-lite"/>
    </source>
</evidence>
<feature type="region of interest" description="Disordered" evidence="1">
    <location>
        <begin position="1"/>
        <end position="45"/>
    </location>
</feature>